<evidence type="ECO:0000256" key="1">
    <source>
        <dbReference type="ARBA" id="ARBA00022598"/>
    </source>
</evidence>
<dbReference type="Gene3D" id="3.30.470.20">
    <property type="entry name" value="ATP-grasp fold, B domain"/>
    <property type="match status" value="1"/>
</dbReference>
<keyword evidence="2 4" id="KW-0547">Nucleotide-binding</keyword>
<evidence type="ECO:0000256" key="3">
    <source>
        <dbReference type="ARBA" id="ARBA00022840"/>
    </source>
</evidence>
<dbReference type="Pfam" id="PF13535">
    <property type="entry name" value="ATP-grasp_4"/>
    <property type="match status" value="1"/>
</dbReference>
<dbReference type="Pfam" id="PF18603">
    <property type="entry name" value="LAL_C2"/>
    <property type="match status" value="1"/>
</dbReference>
<dbReference type="InterPro" id="IPR040570">
    <property type="entry name" value="LAL_C2"/>
</dbReference>
<evidence type="ECO:0000259" key="5">
    <source>
        <dbReference type="PROSITE" id="PS50975"/>
    </source>
</evidence>
<protein>
    <submittedName>
        <fullName evidence="6">ATP-grasp domain-containing protein</fullName>
    </submittedName>
</protein>
<evidence type="ECO:0000256" key="4">
    <source>
        <dbReference type="PROSITE-ProRule" id="PRU00409"/>
    </source>
</evidence>
<gene>
    <name evidence="6" type="ORF">GCM10010405_10070</name>
</gene>
<dbReference type="InterPro" id="IPR052032">
    <property type="entry name" value="ATP-dep_AA_Ligase"/>
</dbReference>
<dbReference type="Gene3D" id="3.40.50.20">
    <property type="match status" value="1"/>
</dbReference>
<dbReference type="InterPro" id="IPR011761">
    <property type="entry name" value="ATP-grasp"/>
</dbReference>
<keyword evidence="7" id="KW-1185">Reference proteome</keyword>
<name>A0ABP5WKF0_9ACTN</name>
<dbReference type="Gene3D" id="3.30.1490.20">
    <property type="entry name" value="ATP-grasp fold, A domain"/>
    <property type="match status" value="1"/>
</dbReference>
<dbReference type="PROSITE" id="PS50975">
    <property type="entry name" value="ATP_GRASP"/>
    <property type="match status" value="1"/>
</dbReference>
<dbReference type="SUPFAM" id="SSF56059">
    <property type="entry name" value="Glutathione synthetase ATP-binding domain-like"/>
    <property type="match status" value="1"/>
</dbReference>
<dbReference type="RefSeq" id="WP_344320848.1">
    <property type="nucleotide sequence ID" value="NZ_BAAASZ010000007.1"/>
</dbReference>
<keyword evidence="1" id="KW-0436">Ligase</keyword>
<proteinExistence type="predicted"/>
<feature type="domain" description="ATP-grasp" evidence="5">
    <location>
        <begin position="113"/>
        <end position="309"/>
    </location>
</feature>
<accession>A0ABP5WKF0</accession>
<evidence type="ECO:0000313" key="7">
    <source>
        <dbReference type="Proteomes" id="UP001501638"/>
    </source>
</evidence>
<dbReference type="Proteomes" id="UP001501638">
    <property type="component" value="Unassembled WGS sequence"/>
</dbReference>
<organism evidence="6 7">
    <name type="scientific">Streptomyces macrosporus</name>
    <dbReference type="NCBI Taxonomy" id="44032"/>
    <lineage>
        <taxon>Bacteria</taxon>
        <taxon>Bacillati</taxon>
        <taxon>Actinomycetota</taxon>
        <taxon>Actinomycetes</taxon>
        <taxon>Kitasatosporales</taxon>
        <taxon>Streptomycetaceae</taxon>
        <taxon>Streptomyces</taxon>
    </lineage>
</organism>
<reference evidence="7" key="1">
    <citation type="journal article" date="2019" name="Int. J. Syst. Evol. Microbiol.">
        <title>The Global Catalogue of Microorganisms (GCM) 10K type strain sequencing project: providing services to taxonomists for standard genome sequencing and annotation.</title>
        <authorList>
            <consortium name="The Broad Institute Genomics Platform"/>
            <consortium name="The Broad Institute Genome Sequencing Center for Infectious Disease"/>
            <person name="Wu L."/>
            <person name="Ma J."/>
        </authorList>
    </citation>
    <scope>NUCLEOTIDE SEQUENCE [LARGE SCALE GENOMIC DNA]</scope>
    <source>
        <strain evidence="7">JCM 6305</strain>
    </source>
</reference>
<keyword evidence="3 4" id="KW-0067">ATP-binding</keyword>
<sequence length="411" mass="44436">MTVVCLESLTFGLGHLARAAESLGERLRLLTRDPGWYAYELGRLPEGAVEVVEVDTFDTDAVAAELSGTPELRGLISSTDTWTLVGAELTARFGLPGLDPAVLRLTRDKARVRDLLYEAGLTRARAVEVDPARGDTDLPALLRKEVGLPAVLKDTAGTGSRNVWLARDETELETALREAAGSSLAGRLFAEPYFSGPVYSAETLTWQGRTRLLGVSSRLMSREPRFREEITAFPVAFPETRHASLERWLDEVLAAVGYTDRFAHVEFVLTLAGPEIVEINPRIGGALVAEGMCRALGVNVHEAMVETALGRRPRLIDAELPGGPAVAFVLGYPERPGVFTGVAGLERLADMPGSPAWYPVKRVGDRIEHLDDSRGYAGIVYAEAETAELATHRAVAAANALRVLTERAVDG</sequence>
<dbReference type="PANTHER" id="PTHR43585">
    <property type="entry name" value="FUMIPYRROLE BIOSYNTHESIS PROTEIN C"/>
    <property type="match status" value="1"/>
</dbReference>
<dbReference type="InterPro" id="IPR013815">
    <property type="entry name" value="ATP_grasp_subdomain_1"/>
</dbReference>
<evidence type="ECO:0000256" key="2">
    <source>
        <dbReference type="ARBA" id="ARBA00022741"/>
    </source>
</evidence>
<dbReference type="PANTHER" id="PTHR43585:SF2">
    <property type="entry name" value="ATP-GRASP ENZYME FSQD"/>
    <property type="match status" value="1"/>
</dbReference>
<comment type="caution">
    <text evidence="6">The sequence shown here is derived from an EMBL/GenBank/DDBJ whole genome shotgun (WGS) entry which is preliminary data.</text>
</comment>
<evidence type="ECO:0000313" key="6">
    <source>
        <dbReference type="EMBL" id="GAA2429263.1"/>
    </source>
</evidence>
<dbReference type="EMBL" id="BAAASZ010000007">
    <property type="protein sequence ID" value="GAA2429263.1"/>
    <property type="molecule type" value="Genomic_DNA"/>
</dbReference>